<sequence length="86" mass="9575">MSIRETLQNINHNSLHAVETALTSANEQAENALENWEKNGGVITPGTGADTENYETRETIYAVKTRIEYLAATLTVLEAKINRNKQ</sequence>
<evidence type="ECO:0000313" key="1">
    <source>
        <dbReference type="EMBL" id="NMW66001.1"/>
    </source>
</evidence>
<dbReference type="EMBL" id="JABCUR010000014">
    <property type="protein sequence ID" value="NMW66001.1"/>
    <property type="molecule type" value="Genomic_DNA"/>
</dbReference>
<reference evidence="1 2" key="1">
    <citation type="submission" date="2020-04" db="EMBL/GenBank/DDBJ databases">
        <title>Antimicrobial susceptibility and clonality of vaginal-derived multi-drug resistant Mobiluncus isolates in China.</title>
        <authorList>
            <person name="Zhang X."/>
        </authorList>
    </citation>
    <scope>NUCLEOTIDE SEQUENCE [LARGE SCALE GENOMIC DNA]</scope>
    <source>
        <strain evidence="1 2">13</strain>
    </source>
</reference>
<evidence type="ECO:0000313" key="2">
    <source>
        <dbReference type="Proteomes" id="UP000578252"/>
    </source>
</evidence>
<protein>
    <submittedName>
        <fullName evidence="1">Uncharacterized protein</fullName>
    </submittedName>
</protein>
<organism evidence="1 2">
    <name type="scientific">Mobiluncus mulieris</name>
    <dbReference type="NCBI Taxonomy" id="2052"/>
    <lineage>
        <taxon>Bacteria</taxon>
        <taxon>Bacillati</taxon>
        <taxon>Actinomycetota</taxon>
        <taxon>Actinomycetes</taxon>
        <taxon>Actinomycetales</taxon>
        <taxon>Actinomycetaceae</taxon>
        <taxon>Mobiluncus</taxon>
    </lineage>
</organism>
<dbReference type="RefSeq" id="WP_169772499.1">
    <property type="nucleotide sequence ID" value="NZ_JABCUR010000014.1"/>
</dbReference>
<gene>
    <name evidence="1" type="ORF">HHJ78_10945</name>
</gene>
<comment type="caution">
    <text evidence="1">The sequence shown here is derived from an EMBL/GenBank/DDBJ whole genome shotgun (WGS) entry which is preliminary data.</text>
</comment>
<dbReference type="AlphaFoldDB" id="A0A7Y0Y539"/>
<proteinExistence type="predicted"/>
<dbReference type="Proteomes" id="UP000578252">
    <property type="component" value="Unassembled WGS sequence"/>
</dbReference>
<accession>A0A7Y0Y539</accession>
<name>A0A7Y0Y539_9ACTO</name>